<evidence type="ECO:0000313" key="7">
    <source>
        <dbReference type="Proteomes" id="UP000019118"/>
    </source>
</evidence>
<dbReference type="SUPFAM" id="SSF49599">
    <property type="entry name" value="TRAF domain-like"/>
    <property type="match status" value="1"/>
</dbReference>
<feature type="domain" description="TRAFD1/XAF1 zinc finger" evidence="5">
    <location>
        <begin position="182"/>
        <end position="213"/>
    </location>
</feature>
<feature type="compositionally biased region" description="Basic and acidic residues" evidence="4">
    <location>
        <begin position="212"/>
        <end position="228"/>
    </location>
</feature>
<dbReference type="Proteomes" id="UP000019118">
    <property type="component" value="Unassembled WGS sequence"/>
</dbReference>
<dbReference type="GO" id="GO:0008270">
    <property type="term" value="F:zinc ion binding"/>
    <property type="evidence" value="ECO:0007669"/>
    <property type="project" value="UniProtKB-KW"/>
</dbReference>
<keyword evidence="2" id="KW-0863">Zinc-finger</keyword>
<feature type="compositionally biased region" description="Low complexity" evidence="4">
    <location>
        <begin position="234"/>
        <end position="249"/>
    </location>
</feature>
<feature type="region of interest" description="Disordered" evidence="4">
    <location>
        <begin position="117"/>
        <end position="162"/>
    </location>
</feature>
<sequence>MDANVEKEMCNNCKKEIPQPNYVMHTMHCARNITLCKVCNEPIPKLEYETHRETCRKREPKKPSPPPIALENSSYFQQRKAVEDRKAEIRKQSYLKRHEHLMDKGFTLKETVVNGYGSGNSSSSSSSSSRISPSVSASPNAEKTGATKKPPLIPRLDDSPEVKPNKQGLLACRYCELELPKLELEEHENYCGSRTDKCLDCGELVMFKNKQAHWESNHARSRSRDDAGPRPAWDSSTQRSASASSMDSQPLRRRPERFRLADVDYDPQPYLPAAYQPGGGLRKNKEGESYKEISRRLDCKTEYIRNLLHDSASITIPLRSSGTAPRNHFYLAKGMESSPVRRRRNPPTELTIPCEFCDTPIPHEDLIEHETGCRPDLARFNPRRSRTSIPLADEDDYTPVYEAPRMRTPPRADSPDSEELPCEFCANMVPASQLWRHQLSCTAAA</sequence>
<evidence type="ECO:0000256" key="1">
    <source>
        <dbReference type="ARBA" id="ARBA00022723"/>
    </source>
</evidence>
<accession>A0AAR5PS56</accession>
<feature type="compositionally biased region" description="Low complexity" evidence="4">
    <location>
        <begin position="119"/>
        <end position="138"/>
    </location>
</feature>
<organism evidence="6 7">
    <name type="scientific">Dendroctonus ponderosae</name>
    <name type="common">Mountain pine beetle</name>
    <dbReference type="NCBI Taxonomy" id="77166"/>
    <lineage>
        <taxon>Eukaryota</taxon>
        <taxon>Metazoa</taxon>
        <taxon>Ecdysozoa</taxon>
        <taxon>Arthropoda</taxon>
        <taxon>Hexapoda</taxon>
        <taxon>Insecta</taxon>
        <taxon>Pterygota</taxon>
        <taxon>Neoptera</taxon>
        <taxon>Endopterygota</taxon>
        <taxon>Coleoptera</taxon>
        <taxon>Polyphaga</taxon>
        <taxon>Cucujiformia</taxon>
        <taxon>Curculionidae</taxon>
        <taxon>Scolytinae</taxon>
        <taxon>Dendroctonus</taxon>
    </lineage>
</organism>
<evidence type="ECO:0000256" key="2">
    <source>
        <dbReference type="ARBA" id="ARBA00022771"/>
    </source>
</evidence>
<dbReference type="GO" id="GO:0005739">
    <property type="term" value="C:mitochondrion"/>
    <property type="evidence" value="ECO:0007669"/>
    <property type="project" value="TreeGrafter"/>
</dbReference>
<name>A0AAR5PS56_DENPD</name>
<evidence type="ECO:0000256" key="3">
    <source>
        <dbReference type="ARBA" id="ARBA00022833"/>
    </source>
</evidence>
<dbReference type="Pfam" id="PF21366">
    <property type="entry name" value="TRAFD1-XIAF1_ZnF"/>
    <property type="match status" value="1"/>
</dbReference>
<dbReference type="PANTHER" id="PTHR16295">
    <property type="entry name" value="TRAF-TYPE ZINC FINGER PROTEIN-RELATED"/>
    <property type="match status" value="1"/>
</dbReference>
<protein>
    <recommendedName>
        <fullName evidence="5">TRAFD1/XAF1 zinc finger domain-containing protein</fullName>
    </recommendedName>
</protein>
<evidence type="ECO:0000256" key="4">
    <source>
        <dbReference type="SAM" id="MobiDB-lite"/>
    </source>
</evidence>
<dbReference type="PANTHER" id="PTHR16295:SF10">
    <property type="entry name" value="EXPRESSED PROTEIN"/>
    <property type="match status" value="1"/>
</dbReference>
<evidence type="ECO:0000313" key="6">
    <source>
        <dbReference type="EnsemblMetazoa" id="XP_019763849.1"/>
    </source>
</evidence>
<feature type="region of interest" description="Disordered" evidence="4">
    <location>
        <begin position="52"/>
        <end position="79"/>
    </location>
</feature>
<keyword evidence="1" id="KW-0479">Metal-binding</keyword>
<feature type="region of interest" description="Disordered" evidence="4">
    <location>
        <begin position="212"/>
        <end position="255"/>
    </location>
</feature>
<keyword evidence="3" id="KW-0862">Zinc</keyword>
<dbReference type="InterPro" id="IPR051986">
    <property type="entry name" value="Innate_Immune_Apopt_Reg"/>
</dbReference>
<reference evidence="7" key="1">
    <citation type="journal article" date="2013" name="Genome Biol.">
        <title>Draft genome of the mountain pine beetle, Dendroctonus ponderosae Hopkins, a major forest pest.</title>
        <authorList>
            <person name="Keeling C.I."/>
            <person name="Yuen M.M."/>
            <person name="Liao N.Y."/>
            <person name="Docking T.R."/>
            <person name="Chan S.K."/>
            <person name="Taylor G.A."/>
            <person name="Palmquist D.L."/>
            <person name="Jackman S.D."/>
            <person name="Nguyen A."/>
            <person name="Li M."/>
            <person name="Henderson H."/>
            <person name="Janes J.K."/>
            <person name="Zhao Y."/>
            <person name="Pandoh P."/>
            <person name="Moore R."/>
            <person name="Sperling F.A."/>
            <person name="Huber D.P."/>
            <person name="Birol I."/>
            <person name="Jones S.J."/>
            <person name="Bohlmann J."/>
        </authorList>
    </citation>
    <scope>NUCLEOTIDE SEQUENCE</scope>
</reference>
<dbReference type="InterPro" id="IPR049439">
    <property type="entry name" value="TRAFD1-XIAF1_Znf"/>
</dbReference>
<dbReference type="EnsemblMetazoa" id="XM_019908290.1">
    <property type="protein sequence ID" value="XP_019763849.1"/>
    <property type="gene ID" value="LOC109540091"/>
</dbReference>
<keyword evidence="7" id="KW-1185">Reference proteome</keyword>
<proteinExistence type="predicted"/>
<dbReference type="AlphaFoldDB" id="A0AAR5PS56"/>
<dbReference type="Gene3D" id="3.30.40.10">
    <property type="entry name" value="Zinc/RING finger domain, C3HC4 (zinc finger)"/>
    <property type="match status" value="1"/>
</dbReference>
<dbReference type="InterPro" id="IPR013083">
    <property type="entry name" value="Znf_RING/FYVE/PHD"/>
</dbReference>
<reference evidence="6" key="2">
    <citation type="submission" date="2024-08" db="UniProtKB">
        <authorList>
            <consortium name="EnsemblMetazoa"/>
        </authorList>
    </citation>
    <scope>IDENTIFICATION</scope>
</reference>
<evidence type="ECO:0000259" key="5">
    <source>
        <dbReference type="Pfam" id="PF21366"/>
    </source>
</evidence>